<evidence type="ECO:0000313" key="1">
    <source>
        <dbReference type="EMBL" id="SMC63503.1"/>
    </source>
</evidence>
<evidence type="ECO:0000313" key="2">
    <source>
        <dbReference type="Proteomes" id="UP000192360"/>
    </source>
</evidence>
<proteinExistence type="predicted"/>
<dbReference type="Proteomes" id="UP000192360">
    <property type="component" value="Unassembled WGS sequence"/>
</dbReference>
<organism evidence="1 2">
    <name type="scientific">Cellulophaga tyrosinoxydans</name>
    <dbReference type="NCBI Taxonomy" id="504486"/>
    <lineage>
        <taxon>Bacteria</taxon>
        <taxon>Pseudomonadati</taxon>
        <taxon>Bacteroidota</taxon>
        <taxon>Flavobacteriia</taxon>
        <taxon>Flavobacteriales</taxon>
        <taxon>Flavobacteriaceae</taxon>
        <taxon>Cellulophaga</taxon>
    </lineage>
</organism>
<dbReference type="EMBL" id="FWXO01000003">
    <property type="protein sequence ID" value="SMC63503.1"/>
    <property type="molecule type" value="Genomic_DNA"/>
</dbReference>
<gene>
    <name evidence="1" type="ORF">SAMN05660703_2190</name>
</gene>
<accession>A0A1W2AS38</accession>
<dbReference type="AlphaFoldDB" id="A0A1W2AS38"/>
<sequence length="59" mass="6864">MNYLENVFQKIYTLIESVKSIKNQIYNTCTKSQSGINGKKIQYLAQRVDGKKIPIDRKL</sequence>
<protein>
    <submittedName>
        <fullName evidence="1">Uncharacterized protein</fullName>
    </submittedName>
</protein>
<name>A0A1W2AS38_9FLAO</name>
<reference evidence="1 2" key="1">
    <citation type="submission" date="2017-04" db="EMBL/GenBank/DDBJ databases">
        <authorList>
            <person name="Afonso C.L."/>
            <person name="Miller P.J."/>
            <person name="Scott M.A."/>
            <person name="Spackman E."/>
            <person name="Goraichik I."/>
            <person name="Dimitrov K.M."/>
            <person name="Suarez D.L."/>
            <person name="Swayne D.E."/>
        </authorList>
    </citation>
    <scope>NUCLEOTIDE SEQUENCE [LARGE SCALE GENOMIC DNA]</scope>
    <source>
        <strain evidence="1 2">DSM 21164</strain>
    </source>
</reference>
<dbReference type="STRING" id="504486.SAMN05660703_2190"/>
<keyword evidence="2" id="KW-1185">Reference proteome</keyword>